<organism evidence="2 3">
    <name type="scientific">Zobellia barbeyronii</name>
    <dbReference type="NCBI Taxonomy" id="2748009"/>
    <lineage>
        <taxon>Bacteria</taxon>
        <taxon>Pseudomonadati</taxon>
        <taxon>Bacteroidota</taxon>
        <taxon>Flavobacteriia</taxon>
        <taxon>Flavobacteriales</taxon>
        <taxon>Flavobacteriaceae</taxon>
        <taxon>Zobellia</taxon>
    </lineage>
</organism>
<evidence type="ECO:0000256" key="1">
    <source>
        <dbReference type="SAM" id="SignalP"/>
    </source>
</evidence>
<comment type="caution">
    <text evidence="2">The sequence shown here is derived from an EMBL/GenBank/DDBJ whole genome shotgun (WGS) entry which is preliminary data.</text>
</comment>
<reference evidence="3" key="1">
    <citation type="submission" date="2023-07" db="EMBL/GenBank/DDBJ databases">
        <title>Zobellia barbeyronii sp. nov., a new marine flavobacterium, isolated from green and red algae.</title>
        <authorList>
            <person name="Nedashkovskaya O.I."/>
            <person name="Otstavnykh N."/>
            <person name="Zhukova N."/>
            <person name="Guzev K."/>
            <person name="Chausova V."/>
            <person name="Tekutyeva L."/>
            <person name="Mikhailov V."/>
            <person name="Isaeva M."/>
        </authorList>
    </citation>
    <scope>NUCLEOTIDE SEQUENCE [LARGE SCALE GENOMIC DNA]</scope>
    <source>
        <strain evidence="3">KMM 6746</strain>
    </source>
</reference>
<evidence type="ECO:0008006" key="4">
    <source>
        <dbReference type="Google" id="ProtNLM"/>
    </source>
</evidence>
<evidence type="ECO:0000313" key="3">
    <source>
        <dbReference type="Proteomes" id="UP000740413"/>
    </source>
</evidence>
<proteinExistence type="predicted"/>
<dbReference type="EMBL" id="JACATN010000009">
    <property type="protein sequence ID" value="MBT2163604.1"/>
    <property type="molecule type" value="Genomic_DNA"/>
</dbReference>
<name>A0ABS5WK75_9FLAO</name>
<evidence type="ECO:0000313" key="2">
    <source>
        <dbReference type="EMBL" id="MBT2163604.1"/>
    </source>
</evidence>
<dbReference type="RefSeq" id="WP_214613534.1">
    <property type="nucleotide sequence ID" value="NZ_JACATN010000009.1"/>
</dbReference>
<gene>
    <name evidence="2" type="ORF">HW347_20200</name>
</gene>
<keyword evidence="3" id="KW-1185">Reference proteome</keyword>
<feature type="signal peptide" evidence="1">
    <location>
        <begin position="1"/>
        <end position="20"/>
    </location>
</feature>
<accession>A0ABS5WK75</accession>
<protein>
    <recommendedName>
        <fullName evidence="4">YD repeat-containing protein</fullName>
    </recommendedName>
</protein>
<dbReference type="Proteomes" id="UP000740413">
    <property type="component" value="Unassembled WGS sequence"/>
</dbReference>
<feature type="chain" id="PRO_5046071920" description="YD repeat-containing protein" evidence="1">
    <location>
        <begin position="21"/>
        <end position="303"/>
    </location>
</feature>
<keyword evidence="1" id="KW-0732">Signal</keyword>
<sequence length="303" mass="36054">MKLKIIVLLISFFFVEHLHAQSAMVTDVADLIGNNEIISIKIDEEEYRLNPNGQLSLARGNILTDSIIYNENGNIKTVYTFASEEPREKIIIKYDENELLIAADYFVPLNNKDYLVNSLIFESKKKTPDGIIKNYKFKDGDSTLEFHFNNQGLMEKKITIHPSHGYYWQEEFEYNDFSEEKRKKKKKNPYNNTMLENKWVLYNSKYNDGIVPEFNNLRSTNFTIKLKKNIRKNENFVAFTNYEYDMKGNIIKMIEEQFKDDELEKKIVREYKYVYDNRGNWTNKTLYYNGKKDSDIIRTILYK</sequence>